<comment type="subcellular location">
    <subcellularLocation>
        <location evidence="1">Cytoplasm</location>
    </subcellularLocation>
</comment>
<dbReference type="SMART" id="SM00257">
    <property type="entry name" value="LysM"/>
    <property type="match status" value="1"/>
</dbReference>
<dbReference type="SUPFAM" id="SSF54106">
    <property type="entry name" value="LysM domain"/>
    <property type="match status" value="1"/>
</dbReference>
<dbReference type="PANTHER" id="PTHR34700">
    <property type="entry name" value="POTASSIUM BINDING PROTEIN KBP"/>
    <property type="match status" value="1"/>
</dbReference>
<evidence type="ECO:0000256" key="2">
    <source>
        <dbReference type="ARBA" id="ARBA00022490"/>
    </source>
</evidence>
<evidence type="ECO:0000256" key="1">
    <source>
        <dbReference type="ARBA" id="ARBA00004496"/>
    </source>
</evidence>
<protein>
    <recommendedName>
        <fullName evidence="3">Potassium binding protein Kbp</fullName>
    </recommendedName>
</protein>
<keyword evidence="7" id="KW-1185">Reference proteome</keyword>
<feature type="domain" description="LysM" evidence="5">
    <location>
        <begin position="114"/>
        <end position="163"/>
    </location>
</feature>
<feature type="compositionally biased region" description="Low complexity" evidence="4">
    <location>
        <begin position="84"/>
        <end position="105"/>
    </location>
</feature>
<gene>
    <name evidence="6" type="ORF">FHS79_001532</name>
</gene>
<comment type="caution">
    <text evidence="6">The sequence shown here is derived from an EMBL/GenBank/DDBJ whole genome shotgun (WGS) entry which is preliminary data.</text>
</comment>
<proteinExistence type="predicted"/>
<sequence length="170" mass="17958">MGMIDFFKDKLGIGGPDADKIKGQVEKLGLDVQNLDIKIDDGIATVTGLAANRAEASKIVMAIGNNEGIIKVDNKMRVPLSSITPKAAASATTPSPTPAPTAAQDADADEEAVVFYPVAKGDTLSAIAKRLYGNANLYPKIFEANRPMLSHPDKIYPGQVLRVPPLDTSV</sequence>
<dbReference type="Gene3D" id="3.10.350.10">
    <property type="entry name" value="LysM domain"/>
    <property type="match status" value="1"/>
</dbReference>
<dbReference type="PANTHER" id="PTHR34700:SF8">
    <property type="entry name" value="POTASSIUM BINDING PROTEIN KBP"/>
    <property type="match status" value="1"/>
</dbReference>
<evidence type="ECO:0000256" key="4">
    <source>
        <dbReference type="SAM" id="MobiDB-lite"/>
    </source>
</evidence>
<accession>A0A841L521</accession>
<evidence type="ECO:0000313" key="6">
    <source>
        <dbReference type="EMBL" id="MBB6227366.1"/>
    </source>
</evidence>
<feature type="region of interest" description="Disordered" evidence="4">
    <location>
        <begin position="84"/>
        <end position="106"/>
    </location>
</feature>
<dbReference type="InterPro" id="IPR018392">
    <property type="entry name" value="LysM"/>
</dbReference>
<dbReference type="CDD" id="cd00118">
    <property type="entry name" value="LysM"/>
    <property type="match status" value="1"/>
</dbReference>
<dbReference type="PROSITE" id="PS51782">
    <property type="entry name" value="LYSM"/>
    <property type="match status" value="1"/>
</dbReference>
<evidence type="ECO:0000256" key="3">
    <source>
        <dbReference type="ARBA" id="ARBA00072219"/>
    </source>
</evidence>
<dbReference type="GO" id="GO:0005737">
    <property type="term" value="C:cytoplasm"/>
    <property type="evidence" value="ECO:0007669"/>
    <property type="project" value="UniProtKB-SubCell"/>
</dbReference>
<name>A0A841L521_9SPHN</name>
<dbReference type="AlphaFoldDB" id="A0A841L521"/>
<dbReference type="InterPro" id="IPR007055">
    <property type="entry name" value="BON_dom"/>
</dbReference>
<evidence type="ECO:0000259" key="5">
    <source>
        <dbReference type="PROSITE" id="PS51782"/>
    </source>
</evidence>
<dbReference type="Proteomes" id="UP000538147">
    <property type="component" value="Unassembled WGS sequence"/>
</dbReference>
<dbReference type="FunFam" id="3.10.350.10:FF:000001">
    <property type="entry name" value="Peptidoglycan-binding protein LysM"/>
    <property type="match status" value="1"/>
</dbReference>
<dbReference type="Pfam" id="PF01476">
    <property type="entry name" value="LysM"/>
    <property type="match status" value="1"/>
</dbReference>
<organism evidence="6 7">
    <name type="scientific">Polymorphobacter multimanifer</name>
    <dbReference type="NCBI Taxonomy" id="1070431"/>
    <lineage>
        <taxon>Bacteria</taxon>
        <taxon>Pseudomonadati</taxon>
        <taxon>Pseudomonadota</taxon>
        <taxon>Alphaproteobacteria</taxon>
        <taxon>Sphingomonadales</taxon>
        <taxon>Sphingosinicellaceae</taxon>
        <taxon>Polymorphobacter</taxon>
    </lineage>
</organism>
<dbReference type="InterPro" id="IPR052196">
    <property type="entry name" value="Bact_Kbp"/>
</dbReference>
<reference evidence="6 7" key="1">
    <citation type="submission" date="2020-08" db="EMBL/GenBank/DDBJ databases">
        <title>Genomic Encyclopedia of Type Strains, Phase IV (KMG-IV): sequencing the most valuable type-strain genomes for metagenomic binning, comparative biology and taxonomic classification.</title>
        <authorList>
            <person name="Goeker M."/>
        </authorList>
    </citation>
    <scope>NUCLEOTIDE SEQUENCE [LARGE SCALE GENOMIC DNA]</scope>
    <source>
        <strain evidence="6 7">DSM 102189</strain>
    </source>
</reference>
<keyword evidence="2" id="KW-0963">Cytoplasm</keyword>
<dbReference type="InterPro" id="IPR036779">
    <property type="entry name" value="LysM_dom_sf"/>
</dbReference>
<evidence type="ECO:0000313" key="7">
    <source>
        <dbReference type="Proteomes" id="UP000538147"/>
    </source>
</evidence>
<dbReference type="EMBL" id="JACIIV010000009">
    <property type="protein sequence ID" value="MBB6227366.1"/>
    <property type="molecule type" value="Genomic_DNA"/>
</dbReference>
<dbReference type="Pfam" id="PF04972">
    <property type="entry name" value="BON"/>
    <property type="match status" value="1"/>
</dbReference>